<evidence type="ECO:0000256" key="8">
    <source>
        <dbReference type="ARBA" id="ARBA00022692"/>
    </source>
</evidence>
<feature type="transmembrane region" description="Helical" evidence="16">
    <location>
        <begin position="131"/>
        <end position="148"/>
    </location>
</feature>
<keyword evidence="12" id="KW-0594">Phospholipid biosynthesis</keyword>
<feature type="transmembrane region" description="Helical" evidence="16">
    <location>
        <begin position="224"/>
        <end position="240"/>
    </location>
</feature>
<keyword evidence="18" id="KW-1185">Reference proteome</keyword>
<comment type="catalytic activity">
    <reaction evidence="1">
        <text>a CDP-1,2-diacyl-sn-glycerol + L-serine = a 1,2-diacyl-sn-glycero-3-phospho-L-serine + CMP + H(+)</text>
        <dbReference type="Rhea" id="RHEA:16913"/>
        <dbReference type="ChEBI" id="CHEBI:15378"/>
        <dbReference type="ChEBI" id="CHEBI:33384"/>
        <dbReference type="ChEBI" id="CHEBI:57262"/>
        <dbReference type="ChEBI" id="CHEBI:58332"/>
        <dbReference type="ChEBI" id="CHEBI:60377"/>
        <dbReference type="EC" id="2.7.8.8"/>
    </reaction>
</comment>
<dbReference type="NCBIfam" id="TIGR00473">
    <property type="entry name" value="pssA"/>
    <property type="match status" value="1"/>
</dbReference>
<organism evidence="17 18">
    <name type="scientific">Halopseudomonas formosensis</name>
    <dbReference type="NCBI Taxonomy" id="1002526"/>
    <lineage>
        <taxon>Bacteria</taxon>
        <taxon>Pseudomonadati</taxon>
        <taxon>Pseudomonadota</taxon>
        <taxon>Gammaproteobacteria</taxon>
        <taxon>Pseudomonadales</taxon>
        <taxon>Pseudomonadaceae</taxon>
        <taxon>Halopseudomonas</taxon>
    </lineage>
</organism>
<evidence type="ECO:0000256" key="6">
    <source>
        <dbReference type="ARBA" id="ARBA00022516"/>
    </source>
</evidence>
<dbReference type="Proteomes" id="UP001281217">
    <property type="component" value="Unassembled WGS sequence"/>
</dbReference>
<evidence type="ECO:0000256" key="4">
    <source>
        <dbReference type="ARBA" id="ARBA00013174"/>
    </source>
</evidence>
<evidence type="ECO:0000256" key="16">
    <source>
        <dbReference type="SAM" id="Phobius"/>
    </source>
</evidence>
<evidence type="ECO:0000256" key="10">
    <source>
        <dbReference type="ARBA" id="ARBA00023098"/>
    </source>
</evidence>
<evidence type="ECO:0000256" key="12">
    <source>
        <dbReference type="ARBA" id="ARBA00023209"/>
    </source>
</evidence>
<keyword evidence="8 16" id="KW-0812">Transmembrane</keyword>
<keyword evidence="6" id="KW-0444">Lipid biosynthesis</keyword>
<dbReference type="EMBL" id="JAVRDO010000013">
    <property type="protein sequence ID" value="MDX9688774.1"/>
    <property type="molecule type" value="Genomic_DNA"/>
</dbReference>
<protein>
    <recommendedName>
        <fullName evidence="5">CDP-diacylglycerol--serine O-phosphatidyltransferase</fullName>
        <ecNumber evidence="4">2.7.8.8</ecNumber>
    </recommendedName>
    <alternativeName>
        <fullName evidence="14">Phosphatidylserine synthase</fullName>
    </alternativeName>
</protein>
<feature type="transmembrane region" description="Helical" evidence="16">
    <location>
        <begin position="42"/>
        <end position="62"/>
    </location>
</feature>
<reference evidence="18" key="1">
    <citation type="submission" date="2023-07" db="EMBL/GenBank/DDBJ databases">
        <authorList>
            <person name="de Witt J."/>
        </authorList>
    </citation>
    <scope>NUCLEOTIDE SEQUENCE [LARGE SCALE GENOMIC DNA]</scope>
    <source>
        <strain evidence="18">FZJ</strain>
    </source>
</reference>
<gene>
    <name evidence="17" type="primary">pssA</name>
    <name evidence="17" type="ORF">RED13_000326</name>
</gene>
<feature type="transmembrane region" description="Helical" evidence="16">
    <location>
        <begin position="160"/>
        <end position="179"/>
    </location>
</feature>
<evidence type="ECO:0000256" key="11">
    <source>
        <dbReference type="ARBA" id="ARBA00023136"/>
    </source>
</evidence>
<evidence type="ECO:0000256" key="7">
    <source>
        <dbReference type="ARBA" id="ARBA00022679"/>
    </source>
</evidence>
<dbReference type="InterPro" id="IPR050324">
    <property type="entry name" value="CDP-alcohol_PTase-I"/>
</dbReference>
<dbReference type="PANTHER" id="PTHR14269:SF61">
    <property type="entry name" value="CDP-DIACYLGLYCEROL--SERINE O-PHOSPHATIDYLTRANSFERASE"/>
    <property type="match status" value="1"/>
</dbReference>
<keyword evidence="9 16" id="KW-1133">Transmembrane helix</keyword>
<feature type="transmembrane region" description="Helical" evidence="16">
    <location>
        <begin position="191"/>
        <end position="212"/>
    </location>
</feature>
<keyword evidence="13" id="KW-1208">Phospholipid metabolism</keyword>
<dbReference type="GO" id="GO:0003882">
    <property type="term" value="F:CDP-diacylglycerol-serine O-phosphatidyltransferase activity"/>
    <property type="evidence" value="ECO:0007669"/>
    <property type="project" value="UniProtKB-EC"/>
</dbReference>
<dbReference type="PANTHER" id="PTHR14269">
    <property type="entry name" value="CDP-DIACYLGLYCEROL--GLYCEROL-3-PHOSPHATE 3-PHOSPHATIDYLTRANSFERASE-RELATED"/>
    <property type="match status" value="1"/>
</dbReference>
<name>A0ABU5C156_9GAMM</name>
<dbReference type="PROSITE" id="PS00379">
    <property type="entry name" value="CDP_ALCOHOL_P_TRANSF"/>
    <property type="match status" value="1"/>
</dbReference>
<dbReference type="RefSeq" id="WP_273125262.1">
    <property type="nucleotide sequence ID" value="NZ_JAVRDO010000013.1"/>
</dbReference>
<evidence type="ECO:0000313" key="17">
    <source>
        <dbReference type="EMBL" id="MDX9688774.1"/>
    </source>
</evidence>
<evidence type="ECO:0000256" key="3">
    <source>
        <dbReference type="ARBA" id="ARBA00010441"/>
    </source>
</evidence>
<accession>A0ABU5C156</accession>
<dbReference type="Gene3D" id="1.20.120.1760">
    <property type="match status" value="1"/>
</dbReference>
<evidence type="ECO:0000313" key="18">
    <source>
        <dbReference type="Proteomes" id="UP001281217"/>
    </source>
</evidence>
<dbReference type="InterPro" id="IPR048254">
    <property type="entry name" value="CDP_ALCOHOL_P_TRANSF_CS"/>
</dbReference>
<dbReference type="InterPro" id="IPR000462">
    <property type="entry name" value="CDP-OH_P_trans"/>
</dbReference>
<comment type="similarity">
    <text evidence="3 15">Belongs to the CDP-alcohol phosphatidyltransferase class-I family.</text>
</comment>
<proteinExistence type="inferred from homology"/>
<evidence type="ECO:0000256" key="1">
    <source>
        <dbReference type="ARBA" id="ARBA00000287"/>
    </source>
</evidence>
<sequence>MKDDLQQDNGFEAEGPHTLLPIDEHIEEVPGPDGKKVRHRGIYLLPNLFTTAALFSGFYAIVSAMNGNFSHAAIAIFVAMVLDGLDGRVARLTNTQSAFGAEYDSLSDMVAFGVAPALVAFTWALDGMGKVGWIFAFIYVAGAALRLARFNTHIGSADKRYFTGLASPSAAGLVAGMVWSLSDFGIEGQDIAWLVGILTALGGLLMVSNVRYYSFKDLDMRGRVPFFVILLVVLIFAVISTDPSRILWLIFIAYSVSGPVQALWRWRGKRRRADEIEPAE</sequence>
<comment type="subcellular location">
    <subcellularLocation>
        <location evidence="2">Endomembrane system</location>
        <topology evidence="2">Multi-pass membrane protein</topology>
    </subcellularLocation>
</comment>
<evidence type="ECO:0000256" key="14">
    <source>
        <dbReference type="ARBA" id="ARBA00032361"/>
    </source>
</evidence>
<dbReference type="InterPro" id="IPR043130">
    <property type="entry name" value="CDP-OH_PTrfase_TM_dom"/>
</dbReference>
<dbReference type="InterPro" id="IPR004533">
    <property type="entry name" value="CDP-diaglyc--ser_O-PTrfase"/>
</dbReference>
<evidence type="ECO:0000256" key="5">
    <source>
        <dbReference type="ARBA" id="ARBA00017171"/>
    </source>
</evidence>
<evidence type="ECO:0000256" key="2">
    <source>
        <dbReference type="ARBA" id="ARBA00004127"/>
    </source>
</evidence>
<evidence type="ECO:0000256" key="13">
    <source>
        <dbReference type="ARBA" id="ARBA00023264"/>
    </source>
</evidence>
<evidence type="ECO:0000256" key="9">
    <source>
        <dbReference type="ARBA" id="ARBA00022989"/>
    </source>
</evidence>
<dbReference type="EC" id="2.7.8.8" evidence="4"/>
<keyword evidence="7 15" id="KW-0808">Transferase</keyword>
<dbReference type="Pfam" id="PF01066">
    <property type="entry name" value="CDP-OH_P_transf"/>
    <property type="match status" value="1"/>
</dbReference>
<feature type="transmembrane region" description="Helical" evidence="16">
    <location>
        <begin position="246"/>
        <end position="264"/>
    </location>
</feature>
<comment type="caution">
    <text evidence="17">The sequence shown here is derived from an EMBL/GenBank/DDBJ whole genome shotgun (WGS) entry which is preliminary data.</text>
</comment>
<keyword evidence="10" id="KW-0443">Lipid metabolism</keyword>
<evidence type="ECO:0000256" key="15">
    <source>
        <dbReference type="RuleBase" id="RU003750"/>
    </source>
</evidence>
<keyword evidence="11 16" id="KW-0472">Membrane</keyword>